<feature type="region of interest" description="Disordered" evidence="14">
    <location>
        <begin position="32"/>
        <end position="73"/>
    </location>
</feature>
<dbReference type="InterPro" id="IPR001708">
    <property type="entry name" value="YidC/ALB3/OXA1/COX18"/>
</dbReference>
<gene>
    <name evidence="13 17" type="primary">yidC</name>
    <name evidence="17" type="ORF">NQX30_07645</name>
</gene>
<keyword evidence="4 13" id="KW-0813">Transport</keyword>
<comment type="function">
    <text evidence="13">Required for the insertion and/or proper folding and/or complex formation of integral membrane proteins into the membrane. Involved in integration of membrane proteins that insert both dependently and independently of the Sec translocase complex, as well as at least some lipoproteins. Aids folding of multispanning membrane proteins.</text>
</comment>
<dbReference type="InterPro" id="IPR047196">
    <property type="entry name" value="YidC_ALB_C"/>
</dbReference>
<protein>
    <recommendedName>
        <fullName evidence="3 13">Membrane protein insertase YidC</fullName>
    </recommendedName>
    <alternativeName>
        <fullName evidence="12 13">Foldase YidC</fullName>
    </alternativeName>
    <alternativeName>
        <fullName evidence="11 13">Membrane integrase YidC</fullName>
    </alternativeName>
    <alternativeName>
        <fullName evidence="13">Membrane protein YidC</fullName>
    </alternativeName>
</protein>
<reference evidence="17" key="2">
    <citation type="journal article" date="2023" name="Microbiome">
        <title>Synthase-selected sorting approach identifies a beta-lactone synthase in a nudibranch symbiotic bacterium.</title>
        <authorList>
            <person name="Dzunkova M."/>
            <person name="La Clair J.J."/>
            <person name="Tyml T."/>
            <person name="Doud D."/>
            <person name="Schulz F."/>
            <person name="Piquer-Esteban S."/>
            <person name="Porcel Sanchis D."/>
            <person name="Osborn A."/>
            <person name="Robinson D."/>
            <person name="Louie K.B."/>
            <person name="Bowen B.P."/>
            <person name="Bowers R.M."/>
            <person name="Lee J."/>
            <person name="Arnau V."/>
            <person name="Diaz-Villanueva W."/>
            <person name="Stepanauskas R."/>
            <person name="Gosliner T."/>
            <person name="Date S.V."/>
            <person name="Northen T.R."/>
            <person name="Cheng J.F."/>
            <person name="Burkart M.D."/>
            <person name="Woyke T."/>
        </authorList>
    </citation>
    <scope>NUCLEOTIDE SEQUENCE</scope>
    <source>
        <strain evidence="17">Df01</strain>
    </source>
</reference>
<organism evidence="17 18">
    <name type="scientific">Candidatus Doriopsillibacter californiensis</name>
    <dbReference type="NCBI Taxonomy" id="2970740"/>
    <lineage>
        <taxon>Bacteria</taxon>
        <taxon>Pseudomonadati</taxon>
        <taxon>Pseudomonadota</taxon>
        <taxon>Gammaproteobacteria</taxon>
        <taxon>Candidatus Tethybacterales</taxon>
        <taxon>Candidatus Persebacteraceae</taxon>
        <taxon>Candidatus Doriopsillibacter</taxon>
    </lineage>
</organism>
<evidence type="ECO:0000256" key="12">
    <source>
        <dbReference type="ARBA" id="ARBA00033342"/>
    </source>
</evidence>
<dbReference type="PRINTS" id="PR01900">
    <property type="entry name" value="YIDCPROTEIN"/>
</dbReference>
<evidence type="ECO:0000259" key="15">
    <source>
        <dbReference type="Pfam" id="PF02096"/>
    </source>
</evidence>
<keyword evidence="8 13" id="KW-1133">Transmembrane helix</keyword>
<feature type="domain" description="Membrane insertase YidC/Oxa/ALB C-terminal" evidence="15">
    <location>
        <begin position="372"/>
        <end position="550"/>
    </location>
</feature>
<evidence type="ECO:0000256" key="9">
    <source>
        <dbReference type="ARBA" id="ARBA00023136"/>
    </source>
</evidence>
<feature type="domain" description="Membrane insertase YidC N-terminal" evidence="16">
    <location>
        <begin position="87"/>
        <end position="361"/>
    </location>
</feature>
<comment type="subunit">
    <text evidence="13">Interacts with the Sec translocase complex via SecD. Specifically interacts with transmembrane segments of nascent integral membrane proteins during membrane integration.</text>
</comment>
<evidence type="ECO:0000256" key="10">
    <source>
        <dbReference type="ARBA" id="ARBA00023186"/>
    </source>
</evidence>
<dbReference type="CDD" id="cd20070">
    <property type="entry name" value="5TM_YidC_Alb3"/>
    <property type="match status" value="1"/>
</dbReference>
<evidence type="ECO:0000256" key="3">
    <source>
        <dbReference type="ARBA" id="ARBA00015325"/>
    </source>
</evidence>
<feature type="transmembrane region" description="Helical" evidence="13">
    <location>
        <begin position="517"/>
        <end position="536"/>
    </location>
</feature>
<evidence type="ECO:0000256" key="8">
    <source>
        <dbReference type="ARBA" id="ARBA00022989"/>
    </source>
</evidence>
<feature type="transmembrane region" description="Helical" evidence="13">
    <location>
        <begin position="348"/>
        <end position="365"/>
    </location>
</feature>
<dbReference type="Gene3D" id="2.70.98.90">
    <property type="match status" value="1"/>
</dbReference>
<evidence type="ECO:0000256" key="14">
    <source>
        <dbReference type="SAM" id="MobiDB-lite"/>
    </source>
</evidence>
<evidence type="ECO:0000313" key="18">
    <source>
        <dbReference type="Proteomes" id="UP001168167"/>
    </source>
</evidence>
<evidence type="ECO:0000256" key="2">
    <source>
        <dbReference type="ARBA" id="ARBA00010527"/>
    </source>
</evidence>
<dbReference type="CDD" id="cd19961">
    <property type="entry name" value="EcYidC-like_peri"/>
    <property type="match status" value="1"/>
</dbReference>
<keyword evidence="9 13" id="KW-0472">Membrane</keyword>
<feature type="transmembrane region" description="Helical" evidence="13">
    <location>
        <begin position="435"/>
        <end position="458"/>
    </location>
</feature>
<reference evidence="17" key="1">
    <citation type="submission" date="2022-08" db="EMBL/GenBank/DDBJ databases">
        <authorList>
            <person name="Dzunkova M."/>
            <person name="La Clair J."/>
            <person name="Tyml T."/>
            <person name="Doud D."/>
            <person name="Schulz F."/>
            <person name="Piquer S."/>
            <person name="Porcel Sanchis D."/>
            <person name="Osborn A."/>
            <person name="Robinson D."/>
            <person name="Louie K.B."/>
            <person name="Bowen B.P."/>
            <person name="Bowers R."/>
            <person name="Lee J."/>
            <person name="Arnau Llombart V."/>
            <person name="Diaz Villanueva W."/>
            <person name="Gosliner T."/>
            <person name="Northen T."/>
            <person name="Cheng J.-F."/>
            <person name="Burkart M.D."/>
            <person name="Woyke T."/>
        </authorList>
    </citation>
    <scope>NUCLEOTIDE SEQUENCE</scope>
    <source>
        <strain evidence="17">Df01</strain>
    </source>
</reference>
<keyword evidence="7 13" id="KW-0653">Protein transport</keyword>
<comment type="subcellular location">
    <subcellularLocation>
        <location evidence="1">Cell inner membrane</location>
        <topology evidence="1">Multi-pass membrane protein</topology>
    </subcellularLocation>
    <subcellularLocation>
        <location evidence="13">Cell membrane</location>
        <topology evidence="13">Multi-pass membrane protein</topology>
    </subcellularLocation>
</comment>
<dbReference type="HAMAP" id="MF_01810">
    <property type="entry name" value="YidC_type1"/>
    <property type="match status" value="1"/>
</dbReference>
<evidence type="ECO:0000256" key="5">
    <source>
        <dbReference type="ARBA" id="ARBA00022475"/>
    </source>
</evidence>
<dbReference type="InterPro" id="IPR019998">
    <property type="entry name" value="Membr_insert_YidC"/>
</dbReference>
<proteinExistence type="inferred from homology"/>
<evidence type="ECO:0000256" key="7">
    <source>
        <dbReference type="ARBA" id="ARBA00022927"/>
    </source>
</evidence>
<dbReference type="PANTHER" id="PTHR12428">
    <property type="entry name" value="OXA1"/>
    <property type="match status" value="1"/>
</dbReference>
<evidence type="ECO:0000256" key="4">
    <source>
        <dbReference type="ARBA" id="ARBA00022448"/>
    </source>
</evidence>
<dbReference type="PRINTS" id="PR00701">
    <property type="entry name" value="60KDINNERMP"/>
</dbReference>
<dbReference type="InterPro" id="IPR038221">
    <property type="entry name" value="YidC_periplasmic_sf"/>
</dbReference>
<dbReference type="PANTHER" id="PTHR12428:SF65">
    <property type="entry name" value="CYTOCHROME C OXIDASE ASSEMBLY PROTEIN COX18, MITOCHONDRIAL"/>
    <property type="match status" value="1"/>
</dbReference>
<evidence type="ECO:0000259" key="16">
    <source>
        <dbReference type="Pfam" id="PF14849"/>
    </source>
</evidence>
<comment type="caution">
    <text evidence="17">The sequence shown here is derived from an EMBL/GenBank/DDBJ whole genome shotgun (WGS) entry which is preliminary data.</text>
</comment>
<feature type="transmembrane region" description="Helical" evidence="13">
    <location>
        <begin position="372"/>
        <end position="391"/>
    </location>
</feature>
<dbReference type="Pfam" id="PF14849">
    <property type="entry name" value="YidC_periplas"/>
    <property type="match status" value="1"/>
</dbReference>
<dbReference type="Proteomes" id="UP001168167">
    <property type="component" value="Unassembled WGS sequence"/>
</dbReference>
<evidence type="ECO:0000313" key="17">
    <source>
        <dbReference type="EMBL" id="MDM5148229.1"/>
    </source>
</evidence>
<keyword evidence="18" id="KW-1185">Reference proteome</keyword>
<dbReference type="InterPro" id="IPR028053">
    <property type="entry name" value="Membr_insert_YidC_N"/>
</dbReference>
<dbReference type="NCBIfam" id="TIGR03593">
    <property type="entry name" value="yidC_nterm"/>
    <property type="match status" value="1"/>
</dbReference>
<keyword evidence="6 13" id="KW-0812">Transmembrane</keyword>
<accession>A0ABT7QNG2</accession>
<evidence type="ECO:0000256" key="13">
    <source>
        <dbReference type="HAMAP-Rule" id="MF_01810"/>
    </source>
</evidence>
<keyword evidence="10 13" id="KW-0143">Chaperone</keyword>
<name>A0ABT7QNG2_9GAMM</name>
<sequence length="559" mass="62041">MNDAFRLACIGLLFFSIFVLFQRWQEWPQNATDGSLQTSSAPLQQTDVPSNSTGADNALPTPTQSLTNNDNESLPEVVVKAQTGNIIRVQTDWLEADISENGGALVSLHLKKHLNDNGGFYPLLEDGTRRQIAQNGLIGVENAPNHYSTYTVIGGDNFTLADGAEKLTVSLVAQSGNLQLIKKYIFSRSDYLISVALEAHNTGAETVSPYGYFQIAHNGQLNTKQSSLLPTFFGAAIYTDATKFDKISFEDIGSDTFPKKSTDGWIGIIQHYFAAVWLPDAGEREYFMSANTDNGVRRVGVIAPFGALAAGESKTVGARLFAGAQEQDILNALDENSSAPGLHLVVDYGWLTFIAVLLFKLLTLIENFVGNWGVAIILLTFFIKLMFYPLSSVSYRSIARMKELSPRIKNLQERYKDDKQQQQQAMMALYREKKINPFGGCLPILMQIPVFIALYWVILGSVELRQAPFILWIDDLSKADPYFIFPLLMGGSMFLQMRMSPTPPDPTQAMIIKVMPIFFTIFSLFFPSGLVLYWLVNNLLSIAQQWHITRSTTGGAGNK</sequence>
<keyword evidence="5 13" id="KW-1003">Cell membrane</keyword>
<dbReference type="Pfam" id="PF02096">
    <property type="entry name" value="60KD_IMP"/>
    <property type="match status" value="1"/>
</dbReference>
<evidence type="ECO:0000256" key="6">
    <source>
        <dbReference type="ARBA" id="ARBA00022692"/>
    </source>
</evidence>
<evidence type="ECO:0000256" key="1">
    <source>
        <dbReference type="ARBA" id="ARBA00004429"/>
    </source>
</evidence>
<dbReference type="NCBIfam" id="TIGR03592">
    <property type="entry name" value="yidC_oxa1_cterm"/>
    <property type="match status" value="1"/>
</dbReference>
<dbReference type="NCBIfam" id="NF002352">
    <property type="entry name" value="PRK01318.1-3"/>
    <property type="match status" value="1"/>
</dbReference>
<dbReference type="InterPro" id="IPR028055">
    <property type="entry name" value="YidC/Oxa/ALB_C"/>
</dbReference>
<feature type="compositionally biased region" description="Polar residues" evidence="14">
    <location>
        <begin position="32"/>
        <end position="72"/>
    </location>
</feature>
<comment type="similarity">
    <text evidence="2 13">Belongs to the OXA1/ALB3/YidC family. Type 1 subfamily.</text>
</comment>
<evidence type="ECO:0000256" key="11">
    <source>
        <dbReference type="ARBA" id="ARBA00033245"/>
    </source>
</evidence>
<dbReference type="EMBL" id="JANQAO010000005">
    <property type="protein sequence ID" value="MDM5148229.1"/>
    <property type="molecule type" value="Genomic_DNA"/>
</dbReference>